<gene>
    <name evidence="1" type="ORF">BSZ18_29185</name>
</gene>
<comment type="caution">
    <text evidence="1">The sequence shown here is derived from an EMBL/GenBank/DDBJ whole genome shotgun (WGS) entry which is preliminary data.</text>
</comment>
<sequence length="168" mass="18077">MIRPALAFVLCSALEWIGLSMGAVAETRRYACTITAADREPAGVRNERVILTVQYGCRIAGGLLTDAGITAVSVSEWAADKRTYLASMEFHHALEGVAIGQLSEATDFSSMEGEQGIEVATSGTTVFTFASGSLADLSGKTLKFTTKPTGLRSFELEFTDWPESLLWK</sequence>
<dbReference type="AlphaFoldDB" id="A0A1X3FGY4"/>
<dbReference type="EMBL" id="NAFI01000185">
    <property type="protein sequence ID" value="OSJ04129.1"/>
    <property type="molecule type" value="Genomic_DNA"/>
</dbReference>
<accession>A0A1X3FGY4</accession>
<organism evidence="1 2">
    <name type="scientific">Bradyrhizobium canariense</name>
    <dbReference type="NCBI Taxonomy" id="255045"/>
    <lineage>
        <taxon>Bacteria</taxon>
        <taxon>Pseudomonadati</taxon>
        <taxon>Pseudomonadota</taxon>
        <taxon>Alphaproteobacteria</taxon>
        <taxon>Hyphomicrobiales</taxon>
        <taxon>Nitrobacteraceae</taxon>
        <taxon>Bradyrhizobium</taxon>
    </lineage>
</organism>
<reference evidence="1 2" key="1">
    <citation type="submission" date="2017-03" db="EMBL/GenBank/DDBJ databases">
        <title>Whole genome sequences of fourteen strains of Bradyrhizobium canariense and one strain of Bradyrhizobium japonicum isolated from Lupinus (Papilionoideae: Genisteae) species in Algeria.</title>
        <authorList>
            <person name="Crovadore J."/>
            <person name="Chekireb D."/>
            <person name="Brachmann A."/>
            <person name="Chablais R."/>
            <person name="Cochard B."/>
            <person name="Lefort F."/>
        </authorList>
    </citation>
    <scope>NUCLEOTIDE SEQUENCE [LARGE SCALE GENOMIC DNA]</scope>
    <source>
        <strain evidence="1 2">UBMA195</strain>
    </source>
</reference>
<evidence type="ECO:0000313" key="1">
    <source>
        <dbReference type="EMBL" id="OSJ04129.1"/>
    </source>
</evidence>
<name>A0A1X3FGY4_9BRAD</name>
<proteinExistence type="predicted"/>
<protein>
    <submittedName>
        <fullName evidence="1">Uncharacterized protein</fullName>
    </submittedName>
</protein>
<evidence type="ECO:0000313" key="2">
    <source>
        <dbReference type="Proteomes" id="UP000193553"/>
    </source>
</evidence>
<dbReference type="Proteomes" id="UP000193553">
    <property type="component" value="Unassembled WGS sequence"/>
</dbReference>
<dbReference type="OrthoDB" id="8252320at2"/>